<organism evidence="3 4">
    <name type="scientific">Pseudomonas knackmussii (strain DSM 6978 / CCUG 54928 / LMG 23759 / B13)</name>
    <dbReference type="NCBI Taxonomy" id="1301098"/>
    <lineage>
        <taxon>Bacteria</taxon>
        <taxon>Pseudomonadati</taxon>
        <taxon>Pseudomonadota</taxon>
        <taxon>Gammaproteobacteria</taxon>
        <taxon>Pseudomonadales</taxon>
        <taxon>Pseudomonadaceae</taxon>
        <taxon>Pseudomonas</taxon>
    </lineage>
</organism>
<keyword evidence="1" id="KW-0472">Membrane</keyword>
<dbReference type="HOGENOM" id="CLU_012397_0_0_6"/>
<dbReference type="PATRIC" id="fig|1301098.3.peg.3692"/>
<reference evidence="3 4" key="2">
    <citation type="submission" date="2014-05" db="EMBL/GenBank/DDBJ databases">
        <title>Genome sequence of the 3-chlorobenzoate degrading bacterium Pseudomonas knackmussii B13 shows multiple evidence for horizontal gene transfer.</title>
        <authorList>
            <person name="Miyazaki R."/>
            <person name="Bertelli C."/>
            <person name="Falquet L."/>
            <person name="Robinson-Rechavi M."/>
            <person name="Gharib W."/>
            <person name="Roy S."/>
            <person name="Van der Meer J.R."/>
        </authorList>
    </citation>
    <scope>NUCLEOTIDE SEQUENCE [LARGE SCALE GENOMIC DNA]</scope>
    <source>
        <strain evidence="3 4">B13</strain>
    </source>
</reference>
<dbReference type="InterPro" id="IPR002931">
    <property type="entry name" value="Transglutaminase-like"/>
</dbReference>
<dbReference type="SUPFAM" id="SSF54001">
    <property type="entry name" value="Cysteine proteinases"/>
    <property type="match status" value="1"/>
</dbReference>
<dbReference type="RefSeq" id="WP_043253404.1">
    <property type="nucleotide sequence ID" value="NZ_HG322950.1"/>
</dbReference>
<dbReference type="Gene3D" id="3.10.620.30">
    <property type="match status" value="1"/>
</dbReference>
<feature type="transmembrane region" description="Helical" evidence="1">
    <location>
        <begin position="158"/>
        <end position="180"/>
    </location>
</feature>
<evidence type="ECO:0000313" key="4">
    <source>
        <dbReference type="Proteomes" id="UP000025241"/>
    </source>
</evidence>
<accession>A0A024HK69</accession>
<feature type="transmembrane region" description="Helical" evidence="1">
    <location>
        <begin position="104"/>
        <end position="122"/>
    </location>
</feature>
<evidence type="ECO:0000313" key="3">
    <source>
        <dbReference type="EMBL" id="CDF85024.1"/>
    </source>
</evidence>
<dbReference type="Proteomes" id="UP000025241">
    <property type="component" value="Chromosome I"/>
</dbReference>
<keyword evidence="1" id="KW-0812">Transmembrane</keyword>
<dbReference type="InterPro" id="IPR052901">
    <property type="entry name" value="Bact_TGase-like"/>
</dbReference>
<reference evidence="3 4" key="1">
    <citation type="submission" date="2013-03" db="EMBL/GenBank/DDBJ databases">
        <authorList>
            <person name="Linke B."/>
        </authorList>
    </citation>
    <scope>NUCLEOTIDE SEQUENCE [LARGE SCALE GENOMIC DNA]</scope>
    <source>
        <strain evidence="3 4">B13</strain>
    </source>
</reference>
<dbReference type="STRING" id="1301098.PKB_3686"/>
<dbReference type="Pfam" id="PF13559">
    <property type="entry name" value="DUF4129"/>
    <property type="match status" value="1"/>
</dbReference>
<dbReference type="AlphaFoldDB" id="A0A024HK69"/>
<dbReference type="InterPro" id="IPR021878">
    <property type="entry name" value="TgpA_N"/>
</dbReference>
<dbReference type="InterPro" id="IPR025403">
    <property type="entry name" value="TgpA-like_C"/>
</dbReference>
<dbReference type="eggNOG" id="COG1305">
    <property type="taxonomic scope" value="Bacteria"/>
</dbReference>
<dbReference type="KEGG" id="pkc:PKB_3686"/>
<feature type="transmembrane region" description="Helical" evidence="1">
    <location>
        <begin position="79"/>
        <end position="97"/>
    </location>
</feature>
<dbReference type="EMBL" id="HG322950">
    <property type="protein sequence ID" value="CDF85024.1"/>
    <property type="molecule type" value="Genomic_DNA"/>
</dbReference>
<keyword evidence="4" id="KW-1185">Reference proteome</keyword>
<dbReference type="PANTHER" id="PTHR42736:SF1">
    <property type="entry name" value="PROTEIN-GLUTAMINE GAMMA-GLUTAMYLTRANSFERASE"/>
    <property type="match status" value="1"/>
</dbReference>
<proteinExistence type="predicted"/>
<protein>
    <submittedName>
        <fullName evidence="3">Transglutaminase domain-containing protein</fullName>
    </submittedName>
</protein>
<dbReference type="OrthoDB" id="9804872at2"/>
<sequence length="660" mass="74398">MNRQPLPRIALTWLLVAQALVILPHLQHLPMWVVGFWLGCAAWRVQVYRMRANYPNGIAKMALVVAAAAGVWLSRGSLIGLDAGVVLLIAAFVIKLVELKTRRDALVMILLGFFAVATSYLFDASMVAALFSLLPVTALLAALIGLQQSSFAEGPWRTLRLAAGLLAQAIPLMLLLFLLFPRMGPLWSLPLPGARASTGLSDSMAPGDFVELSQSADLAFRVKFDGPPPPQDQLYWRALTLESFDGERWTQSWRAQSDAPPQWTRQGPSLNYQVIMQPSARSWLFGLDVIGDGPGDARLMSDFRLERKGPVQEVLMYRVVSWPQALREPNSSATSLRRDLQLPARGNPRTRAWVQELRDRYPQPEQLVQAVLRHFHDQPYAYTLRPPATGEQRIDGFLFDTRRGFCEHYAGAMTFVLRAAGIPARVVTGYQGGELNPGGDYLLVHQFDAHAWVEYWQAGKGWRTVDPTFQVAPSRIERGLQDAMAEEGSFLSDSPFSLVRYRGFGLLNQLRLSWDNLNYDWQRWVLGYQGEQQSRMLQRWFGTLDTVWIGIALVGGCGVLLALLALWLFKPWRHARDPHLRQFARFEQLLATQGLQRIAGEGPRAFAERAMRQLPTQAADIGAFVDAFERQRYGNAASAPGELRSRLARLRRSLPWFRWR</sequence>
<dbReference type="SMART" id="SM00460">
    <property type="entry name" value="TGc"/>
    <property type="match status" value="1"/>
</dbReference>
<dbReference type="PANTHER" id="PTHR42736">
    <property type="entry name" value="PROTEIN-GLUTAMINE GAMMA-GLUTAMYLTRANSFERASE"/>
    <property type="match status" value="1"/>
</dbReference>
<feature type="transmembrane region" description="Helical" evidence="1">
    <location>
        <begin position="128"/>
        <end position="146"/>
    </location>
</feature>
<gene>
    <name evidence="3" type="ORF">PKB_3686</name>
</gene>
<dbReference type="Pfam" id="PF01841">
    <property type="entry name" value="Transglut_core"/>
    <property type="match status" value="1"/>
</dbReference>
<evidence type="ECO:0000259" key="2">
    <source>
        <dbReference type="SMART" id="SM00460"/>
    </source>
</evidence>
<dbReference type="Pfam" id="PF11992">
    <property type="entry name" value="TgpA_N"/>
    <property type="match status" value="1"/>
</dbReference>
<feature type="domain" description="Transglutaminase-like" evidence="2">
    <location>
        <begin position="398"/>
        <end position="469"/>
    </location>
</feature>
<keyword evidence="1" id="KW-1133">Transmembrane helix</keyword>
<dbReference type="InterPro" id="IPR038765">
    <property type="entry name" value="Papain-like_cys_pep_sf"/>
</dbReference>
<evidence type="ECO:0000256" key="1">
    <source>
        <dbReference type="SAM" id="Phobius"/>
    </source>
</evidence>
<feature type="transmembrane region" description="Helical" evidence="1">
    <location>
        <begin position="547"/>
        <end position="569"/>
    </location>
</feature>
<name>A0A024HK69_PSEKB</name>